<name>A0A1Q9EZU7_SYMMI</name>
<dbReference type="OrthoDB" id="438887at2759"/>
<dbReference type="Proteomes" id="UP000186817">
    <property type="component" value="Unassembled WGS sequence"/>
</dbReference>
<accession>A0A1Q9EZU7</accession>
<evidence type="ECO:0000313" key="1">
    <source>
        <dbReference type="EMBL" id="OLQ12945.1"/>
    </source>
</evidence>
<organism evidence="1 2">
    <name type="scientific">Symbiodinium microadriaticum</name>
    <name type="common">Dinoflagellate</name>
    <name type="synonym">Zooxanthella microadriatica</name>
    <dbReference type="NCBI Taxonomy" id="2951"/>
    <lineage>
        <taxon>Eukaryota</taxon>
        <taxon>Sar</taxon>
        <taxon>Alveolata</taxon>
        <taxon>Dinophyceae</taxon>
        <taxon>Suessiales</taxon>
        <taxon>Symbiodiniaceae</taxon>
        <taxon>Symbiodinium</taxon>
    </lineage>
</organism>
<dbReference type="AlphaFoldDB" id="A0A1Q9EZU7"/>
<sequence>MNRYFTFQAVAQSWSSFTFAQLSDITPVIDRISIGVPSWFQRSTPKKLRGRPKEAKLLLSLGTLLMPEEPAEDLIRKFPHTDPQASRQLAFPPGLAVYGVLEDPDAALFVDYDGAPVHMQPAGKAADIAKTEELLRQSPPGSYVVRVAHEDRGLELDGNCLQVLVDPWDLEHEYSFQKARWHKLP</sequence>
<protein>
    <submittedName>
        <fullName evidence="1">Uncharacterized protein</fullName>
    </submittedName>
</protein>
<gene>
    <name evidence="1" type="ORF">AK812_SmicGene3054</name>
</gene>
<keyword evidence="2" id="KW-1185">Reference proteome</keyword>
<comment type="caution">
    <text evidence="1">The sequence shown here is derived from an EMBL/GenBank/DDBJ whole genome shotgun (WGS) entry which is preliminary data.</text>
</comment>
<evidence type="ECO:0000313" key="2">
    <source>
        <dbReference type="Proteomes" id="UP000186817"/>
    </source>
</evidence>
<reference evidence="1 2" key="1">
    <citation type="submission" date="2016-02" db="EMBL/GenBank/DDBJ databases">
        <title>Genome analysis of coral dinoflagellate symbionts highlights evolutionary adaptations to a symbiotic lifestyle.</title>
        <authorList>
            <person name="Aranda M."/>
            <person name="Li Y."/>
            <person name="Liew Y.J."/>
            <person name="Baumgarten S."/>
            <person name="Simakov O."/>
            <person name="Wilson M."/>
            <person name="Piel J."/>
            <person name="Ashoor H."/>
            <person name="Bougouffa S."/>
            <person name="Bajic V.B."/>
            <person name="Ryu T."/>
            <person name="Ravasi T."/>
            <person name="Bayer T."/>
            <person name="Micklem G."/>
            <person name="Kim H."/>
            <person name="Bhak J."/>
            <person name="Lajeunesse T.C."/>
            <person name="Voolstra C.R."/>
        </authorList>
    </citation>
    <scope>NUCLEOTIDE SEQUENCE [LARGE SCALE GENOMIC DNA]</scope>
    <source>
        <strain evidence="1 2">CCMP2467</strain>
    </source>
</reference>
<dbReference type="EMBL" id="LSRX01000035">
    <property type="protein sequence ID" value="OLQ12945.1"/>
    <property type="molecule type" value="Genomic_DNA"/>
</dbReference>
<proteinExistence type="predicted"/>